<dbReference type="PANTHER" id="PTHR46889">
    <property type="entry name" value="TRANSPOSASE INSF FOR INSERTION SEQUENCE IS3B-RELATED"/>
    <property type="match status" value="1"/>
</dbReference>
<dbReference type="InterPro" id="IPR001584">
    <property type="entry name" value="Integrase_cat-core"/>
</dbReference>
<dbReference type="InterPro" id="IPR050900">
    <property type="entry name" value="Transposase_IS3/IS150/IS904"/>
</dbReference>
<dbReference type="PANTHER" id="PTHR46889:SF4">
    <property type="entry name" value="TRANSPOSASE INSO FOR INSERTION SEQUENCE ELEMENT IS911B-RELATED"/>
    <property type="match status" value="1"/>
</dbReference>
<dbReference type="Pfam" id="PF00665">
    <property type="entry name" value="rve"/>
    <property type="match status" value="1"/>
</dbReference>
<dbReference type="PROSITE" id="PS50994">
    <property type="entry name" value="INTEGRASE"/>
    <property type="match status" value="1"/>
</dbReference>
<organism evidence="3 4">
    <name type="scientific">Rhodococcus ruber</name>
    <dbReference type="NCBI Taxonomy" id="1830"/>
    <lineage>
        <taxon>Bacteria</taxon>
        <taxon>Bacillati</taxon>
        <taxon>Actinomycetota</taxon>
        <taxon>Actinomycetes</taxon>
        <taxon>Mycobacteriales</taxon>
        <taxon>Nocardiaceae</taxon>
        <taxon>Rhodococcus</taxon>
    </lineage>
</organism>
<dbReference type="SUPFAM" id="SSF53098">
    <property type="entry name" value="Ribonuclease H-like"/>
    <property type="match status" value="1"/>
</dbReference>
<name>A0ABT4M876_9NOCA</name>
<dbReference type="EMBL" id="JAPWIJ010000001">
    <property type="protein sequence ID" value="MCZ4517134.1"/>
    <property type="molecule type" value="Genomic_DNA"/>
</dbReference>
<sequence>MHAGAVGELWSWDVTELRGPRYQDRYKLYAVMDVFSRYPVAWRIEYHEKIDHAVSMFTQAWATHGVPGTVHADNGSVMRSGPLMAALDSAGAFASFSRPRVSDDNPFSESLFKTIKYDLDCPVQFENIDHAREWTRAFFHRYSTQHRHSGLGRCTPEQVHTGTAIQVRRQRQLTLDHYYQQHPNRFRKPPQAPPLPTATGINTHLSQTG</sequence>
<evidence type="ECO:0000259" key="2">
    <source>
        <dbReference type="PROSITE" id="PS50994"/>
    </source>
</evidence>
<evidence type="ECO:0000313" key="4">
    <source>
        <dbReference type="Proteomes" id="UP001081071"/>
    </source>
</evidence>
<feature type="region of interest" description="Disordered" evidence="1">
    <location>
        <begin position="183"/>
        <end position="209"/>
    </location>
</feature>
<dbReference type="Gene3D" id="3.30.420.10">
    <property type="entry name" value="Ribonuclease H-like superfamily/Ribonuclease H"/>
    <property type="match status" value="1"/>
</dbReference>
<reference evidence="3" key="1">
    <citation type="submission" date="2022-12" db="EMBL/GenBank/DDBJ databases">
        <authorList>
            <person name="Krivoruchko A.V."/>
            <person name="Elkin A."/>
        </authorList>
    </citation>
    <scope>NUCLEOTIDE SEQUENCE</scope>
    <source>
        <strain evidence="3">IEGM 1391</strain>
    </source>
</reference>
<dbReference type="InterPro" id="IPR036397">
    <property type="entry name" value="RNaseH_sf"/>
</dbReference>
<gene>
    <name evidence="3" type="ORF">O4220_01305</name>
</gene>
<keyword evidence="4" id="KW-1185">Reference proteome</keyword>
<feature type="domain" description="Integrase catalytic" evidence="2">
    <location>
        <begin position="1"/>
        <end position="164"/>
    </location>
</feature>
<proteinExistence type="predicted"/>
<evidence type="ECO:0000256" key="1">
    <source>
        <dbReference type="SAM" id="MobiDB-lite"/>
    </source>
</evidence>
<protein>
    <submittedName>
        <fullName evidence="3">DDE-type integrase/transposase/recombinase</fullName>
    </submittedName>
</protein>
<dbReference type="InterPro" id="IPR012337">
    <property type="entry name" value="RNaseH-like_sf"/>
</dbReference>
<comment type="caution">
    <text evidence="3">The sequence shown here is derived from an EMBL/GenBank/DDBJ whole genome shotgun (WGS) entry which is preliminary data.</text>
</comment>
<accession>A0ABT4M876</accession>
<dbReference type="Proteomes" id="UP001081071">
    <property type="component" value="Unassembled WGS sequence"/>
</dbReference>
<feature type="compositionally biased region" description="Polar residues" evidence="1">
    <location>
        <begin position="199"/>
        <end position="209"/>
    </location>
</feature>
<evidence type="ECO:0000313" key="3">
    <source>
        <dbReference type="EMBL" id="MCZ4517134.1"/>
    </source>
</evidence>